<gene>
    <name evidence="1" type="ORF">MVEN_01333700</name>
</gene>
<accession>A0A8H6Y072</accession>
<comment type="caution">
    <text evidence="1">The sequence shown here is derived from an EMBL/GenBank/DDBJ whole genome shotgun (WGS) entry which is preliminary data.</text>
</comment>
<dbReference type="AlphaFoldDB" id="A0A8H6Y072"/>
<dbReference type="InterPro" id="IPR036047">
    <property type="entry name" value="F-box-like_dom_sf"/>
</dbReference>
<sequence length="474" mass="52715">MPAGLLLSDLAPDVIFSIFACCDISSVVSTAQTCRYLHRLAFDISVWLVLLDNLRRRSILDRTCTPDIKVLSTDEIIDIVKRLITGPKTWTTPLDAADPVAEVTREIEVHPKIRVGGGILHWENMAKLLPSGRYVLFNNWRALECWNVADDRLVWKHASAIEHASVLEFAADEVEDSVVILICVRSYPRNYDDRKNYLEVVDVDLQTGAHNSLLITRAPDSDYDNPFCWPVIRGALAAVGTNSQSNTYMIVNWRTQSHLTLKCNPHIVLKTSLDGEDQVHLISNDALLAYWAPTLSIDDPGPAEFAVILVEAIPKLGTFVDPDADQSFSYMSVIESPIQHGSYRIWIHGTLHTTDADTDTDASNTTTGGLLCYQLSILIGGSGDVKPQWRKQRRATGAGMSLYHTIPYSGHGLFYTNPAGYRMFSPTASESEYGSPQCQPRVEFRGSGDHVDVGLYSGTITYSTSNSIVIRYYR</sequence>
<dbReference type="Proteomes" id="UP000620124">
    <property type="component" value="Unassembled WGS sequence"/>
</dbReference>
<reference evidence="1" key="1">
    <citation type="submission" date="2020-05" db="EMBL/GenBank/DDBJ databases">
        <title>Mycena genomes resolve the evolution of fungal bioluminescence.</title>
        <authorList>
            <person name="Tsai I.J."/>
        </authorList>
    </citation>
    <scope>NUCLEOTIDE SEQUENCE</scope>
    <source>
        <strain evidence="1">CCC161011</strain>
    </source>
</reference>
<dbReference type="CDD" id="cd09917">
    <property type="entry name" value="F-box_SF"/>
    <property type="match status" value="1"/>
</dbReference>
<dbReference type="Gene3D" id="1.20.1280.50">
    <property type="match status" value="1"/>
</dbReference>
<name>A0A8H6Y072_9AGAR</name>
<proteinExistence type="predicted"/>
<organism evidence="1 2">
    <name type="scientific">Mycena venus</name>
    <dbReference type="NCBI Taxonomy" id="2733690"/>
    <lineage>
        <taxon>Eukaryota</taxon>
        <taxon>Fungi</taxon>
        <taxon>Dikarya</taxon>
        <taxon>Basidiomycota</taxon>
        <taxon>Agaricomycotina</taxon>
        <taxon>Agaricomycetes</taxon>
        <taxon>Agaricomycetidae</taxon>
        <taxon>Agaricales</taxon>
        <taxon>Marasmiineae</taxon>
        <taxon>Mycenaceae</taxon>
        <taxon>Mycena</taxon>
    </lineage>
</organism>
<evidence type="ECO:0000313" key="2">
    <source>
        <dbReference type="Proteomes" id="UP000620124"/>
    </source>
</evidence>
<evidence type="ECO:0008006" key="3">
    <source>
        <dbReference type="Google" id="ProtNLM"/>
    </source>
</evidence>
<dbReference type="OrthoDB" id="3034290at2759"/>
<keyword evidence="2" id="KW-1185">Reference proteome</keyword>
<dbReference type="SUPFAM" id="SSF81383">
    <property type="entry name" value="F-box domain"/>
    <property type="match status" value="1"/>
</dbReference>
<protein>
    <recommendedName>
        <fullName evidence="3">F-box domain-containing protein</fullName>
    </recommendedName>
</protein>
<evidence type="ECO:0000313" key="1">
    <source>
        <dbReference type="EMBL" id="KAF7350297.1"/>
    </source>
</evidence>
<dbReference type="EMBL" id="JACAZI010000010">
    <property type="protein sequence ID" value="KAF7350297.1"/>
    <property type="molecule type" value="Genomic_DNA"/>
</dbReference>